<dbReference type="EMBL" id="JAVRRL010000022">
    <property type="protein sequence ID" value="KAK5113678.1"/>
    <property type="molecule type" value="Genomic_DNA"/>
</dbReference>
<sequence length="485" mass="53623">MLLPRAGRDSTLARQEASTPGSTSTTVAIAVRDTVYVVVSIVVILSLLSIVWLYLRSLRKRGASSRYIPTRALKQRWDTWQPRGLTSPKGGYGAYSSRLQDGASVPTLHLRSENRSARNSTQNLSDVERVQAAQTLVNATVDRSTSVRSVMTLPAYSRSVRESERVLGREGERAGIDVVIEAAEDEEEEEERRDGEMEHLYQIRVQRRQEIAEREDLRRRRREARDRGDNVELARLRQESRVATEQREVAGAQAMIAELQAKGPRERRVSSVSYAELGVARHDGTRIRANSNESDRPLLDSAASISGRPWSTQESLHANHQRDRSNTSIMTASSQEDDPPDLDLPPFGRAGNDYEAAVALHQTHSRGGSGVLDVCGGRSRSRASSNAPTINTLDIGDLLIPPPHDPPEYDGHGGFEDAPPYTSPVQERAVLGRQEVLPRQRPPHERTASGAPLLPMIGRLPSIRIADATPIEPRGEFRWSEAVGG</sequence>
<keyword evidence="3" id="KW-0472">Membrane</keyword>
<comment type="caution">
    <text evidence="4">The sequence shown here is derived from an EMBL/GenBank/DDBJ whole genome shotgun (WGS) entry which is preliminary data.</text>
</comment>
<reference evidence="4" key="1">
    <citation type="submission" date="2023-08" db="EMBL/GenBank/DDBJ databases">
        <title>Black Yeasts Isolated from many extreme environments.</title>
        <authorList>
            <person name="Coleine C."/>
            <person name="Stajich J.E."/>
            <person name="Selbmann L."/>
        </authorList>
    </citation>
    <scope>NUCLEOTIDE SEQUENCE</scope>
    <source>
        <strain evidence="4">CCFEE 5401</strain>
    </source>
</reference>
<feature type="compositionally biased region" description="Polar residues" evidence="2">
    <location>
        <begin position="309"/>
        <end position="318"/>
    </location>
</feature>
<evidence type="ECO:0000256" key="2">
    <source>
        <dbReference type="SAM" id="MobiDB-lite"/>
    </source>
</evidence>
<keyword evidence="1" id="KW-0175">Coiled coil</keyword>
<keyword evidence="3" id="KW-0812">Transmembrane</keyword>
<evidence type="ECO:0000256" key="1">
    <source>
        <dbReference type="SAM" id="Coils"/>
    </source>
</evidence>
<name>A0AAN7TFQ2_9PEZI</name>
<accession>A0AAN7TFQ2</accession>
<dbReference type="Proteomes" id="UP001310890">
    <property type="component" value="Unassembled WGS sequence"/>
</dbReference>
<feature type="region of interest" description="Disordered" evidence="2">
    <location>
        <begin position="285"/>
        <end position="341"/>
    </location>
</feature>
<protein>
    <submittedName>
        <fullName evidence="4">Uncharacterized protein</fullName>
    </submittedName>
</protein>
<organism evidence="4 5">
    <name type="scientific">Meristemomyces frigidus</name>
    <dbReference type="NCBI Taxonomy" id="1508187"/>
    <lineage>
        <taxon>Eukaryota</taxon>
        <taxon>Fungi</taxon>
        <taxon>Dikarya</taxon>
        <taxon>Ascomycota</taxon>
        <taxon>Pezizomycotina</taxon>
        <taxon>Dothideomycetes</taxon>
        <taxon>Dothideomycetidae</taxon>
        <taxon>Mycosphaerellales</taxon>
        <taxon>Teratosphaeriaceae</taxon>
        <taxon>Meristemomyces</taxon>
    </lineage>
</organism>
<feature type="coiled-coil region" evidence="1">
    <location>
        <begin position="207"/>
        <end position="262"/>
    </location>
</feature>
<gene>
    <name evidence="4" type="ORF">LTR62_003305</name>
</gene>
<evidence type="ECO:0000256" key="3">
    <source>
        <dbReference type="SAM" id="Phobius"/>
    </source>
</evidence>
<evidence type="ECO:0000313" key="4">
    <source>
        <dbReference type="EMBL" id="KAK5113678.1"/>
    </source>
</evidence>
<dbReference type="AlphaFoldDB" id="A0AAN7TFQ2"/>
<evidence type="ECO:0000313" key="5">
    <source>
        <dbReference type="Proteomes" id="UP001310890"/>
    </source>
</evidence>
<proteinExistence type="predicted"/>
<keyword evidence="3" id="KW-1133">Transmembrane helix</keyword>
<feature type="transmembrane region" description="Helical" evidence="3">
    <location>
        <begin position="35"/>
        <end position="55"/>
    </location>
</feature>